<dbReference type="GO" id="GO:0016491">
    <property type="term" value="F:oxidoreductase activity"/>
    <property type="evidence" value="ECO:0007669"/>
    <property type="project" value="InterPro"/>
</dbReference>
<dbReference type="AlphaFoldDB" id="A0A5N6PLR0"/>
<dbReference type="PANTHER" id="PTHR33827:SF7">
    <property type="entry name" value="PROTEIN SAWADEE HOMEODOMAIN HOMOLOG 2"/>
    <property type="match status" value="1"/>
</dbReference>
<dbReference type="InterPro" id="IPR036291">
    <property type="entry name" value="NAD(P)-bd_dom_sf"/>
</dbReference>
<dbReference type="Gene3D" id="3.90.180.10">
    <property type="entry name" value="Medium-chain alcohol dehydrogenases, catalytic domain"/>
    <property type="match status" value="1"/>
</dbReference>
<proteinExistence type="predicted"/>
<dbReference type="PANTHER" id="PTHR33827">
    <property type="entry name" value="PROTEIN SAWADEE HOMEODOMAIN HOMOLOG 2"/>
    <property type="match status" value="1"/>
</dbReference>
<dbReference type="InterPro" id="IPR039276">
    <property type="entry name" value="SHH1/2"/>
</dbReference>
<dbReference type="InterPro" id="IPR020843">
    <property type="entry name" value="ER"/>
</dbReference>
<dbReference type="SUPFAM" id="SSF50129">
    <property type="entry name" value="GroES-like"/>
    <property type="match status" value="1"/>
</dbReference>
<keyword evidence="2" id="KW-0238">DNA-binding</keyword>
<dbReference type="PROSITE" id="PS50071">
    <property type="entry name" value="HOMEOBOX_2"/>
    <property type="match status" value="1"/>
</dbReference>
<evidence type="ECO:0000313" key="6">
    <source>
        <dbReference type="Proteomes" id="UP000326396"/>
    </source>
</evidence>
<name>A0A5N6PLR0_9ASTR</name>
<dbReference type="EMBL" id="SZYD01000003">
    <property type="protein sequence ID" value="KAD6794521.1"/>
    <property type="molecule type" value="Genomic_DNA"/>
</dbReference>
<gene>
    <name evidence="5" type="ORF">E3N88_05417</name>
</gene>
<dbReference type="OrthoDB" id="48317at2759"/>
<feature type="DNA-binding region" description="Homeobox" evidence="2">
    <location>
        <begin position="3"/>
        <end position="57"/>
    </location>
</feature>
<dbReference type="GO" id="GO:0003682">
    <property type="term" value="F:chromatin binding"/>
    <property type="evidence" value="ECO:0007669"/>
    <property type="project" value="InterPro"/>
</dbReference>
<dbReference type="SUPFAM" id="SSF51735">
    <property type="entry name" value="NAD(P)-binding Rossmann-fold domains"/>
    <property type="match status" value="1"/>
</dbReference>
<dbReference type="InterPro" id="IPR013154">
    <property type="entry name" value="ADH-like_N"/>
</dbReference>
<feature type="region of interest" description="Disordered" evidence="3">
    <location>
        <begin position="308"/>
        <end position="341"/>
    </location>
</feature>
<feature type="domain" description="Homeobox" evidence="4">
    <location>
        <begin position="1"/>
        <end position="56"/>
    </location>
</feature>
<dbReference type="Pfam" id="PF08240">
    <property type="entry name" value="ADH_N"/>
    <property type="match status" value="1"/>
</dbReference>
<dbReference type="SMART" id="SM00829">
    <property type="entry name" value="PKS_ER"/>
    <property type="match status" value="1"/>
</dbReference>
<dbReference type="InterPro" id="IPR009057">
    <property type="entry name" value="Homeodomain-like_sf"/>
</dbReference>
<evidence type="ECO:0000256" key="3">
    <source>
        <dbReference type="SAM" id="MobiDB-lite"/>
    </source>
</evidence>
<accession>A0A5N6PLR0</accession>
<organism evidence="5 6">
    <name type="scientific">Mikania micrantha</name>
    <name type="common">bitter vine</name>
    <dbReference type="NCBI Taxonomy" id="192012"/>
    <lineage>
        <taxon>Eukaryota</taxon>
        <taxon>Viridiplantae</taxon>
        <taxon>Streptophyta</taxon>
        <taxon>Embryophyta</taxon>
        <taxon>Tracheophyta</taxon>
        <taxon>Spermatophyta</taxon>
        <taxon>Magnoliopsida</taxon>
        <taxon>eudicotyledons</taxon>
        <taxon>Gunneridae</taxon>
        <taxon>Pentapetalae</taxon>
        <taxon>asterids</taxon>
        <taxon>campanulids</taxon>
        <taxon>Asterales</taxon>
        <taxon>Asteraceae</taxon>
        <taxon>Asteroideae</taxon>
        <taxon>Heliantheae alliance</taxon>
        <taxon>Eupatorieae</taxon>
        <taxon>Mikania</taxon>
    </lineage>
</organism>
<evidence type="ECO:0000313" key="5">
    <source>
        <dbReference type="EMBL" id="KAD6794521.1"/>
    </source>
</evidence>
<dbReference type="SUPFAM" id="SSF46689">
    <property type="entry name" value="Homeodomain-like"/>
    <property type="match status" value="1"/>
</dbReference>
<dbReference type="Pfam" id="PF13602">
    <property type="entry name" value="ADH_zinc_N_2"/>
    <property type="match status" value="1"/>
</dbReference>
<dbReference type="CDD" id="cd00086">
    <property type="entry name" value="homeodomain"/>
    <property type="match status" value="1"/>
</dbReference>
<dbReference type="GO" id="GO:0003677">
    <property type="term" value="F:DNA binding"/>
    <property type="evidence" value="ECO:0007669"/>
    <property type="project" value="UniProtKB-UniRule"/>
</dbReference>
<comment type="caution">
    <text evidence="5">The sequence shown here is derived from an EMBL/GenBank/DDBJ whole genome shotgun (WGS) entry which is preliminary data.</text>
</comment>
<dbReference type="Pfam" id="PF16719">
    <property type="entry name" value="SAWADEE"/>
    <property type="match status" value="1"/>
</dbReference>
<dbReference type="InterPro" id="IPR011032">
    <property type="entry name" value="GroES-like_sf"/>
</dbReference>
<keyword evidence="2" id="KW-0371">Homeobox</keyword>
<keyword evidence="6" id="KW-1185">Reference proteome</keyword>
<evidence type="ECO:0000259" key="4">
    <source>
        <dbReference type="PROSITE" id="PS50071"/>
    </source>
</evidence>
<keyword evidence="2" id="KW-0539">Nucleus</keyword>
<evidence type="ECO:0000256" key="1">
    <source>
        <dbReference type="ARBA" id="ARBA00004123"/>
    </source>
</evidence>
<dbReference type="Proteomes" id="UP000326396">
    <property type="component" value="Linkage Group LG11"/>
</dbReference>
<dbReference type="GO" id="GO:0005634">
    <property type="term" value="C:nucleus"/>
    <property type="evidence" value="ECO:0007669"/>
    <property type="project" value="UniProtKB-SubCell"/>
</dbReference>
<dbReference type="InterPro" id="IPR001356">
    <property type="entry name" value="HD"/>
</dbReference>
<dbReference type="InterPro" id="IPR032001">
    <property type="entry name" value="SAWADEE_dom"/>
</dbReference>
<comment type="subcellular location">
    <subcellularLocation>
        <location evidence="1 2">Nucleus</location>
    </subcellularLocation>
</comment>
<evidence type="ECO:0000256" key="2">
    <source>
        <dbReference type="PROSITE-ProRule" id="PRU00108"/>
    </source>
</evidence>
<dbReference type="Gene3D" id="2.30.30.140">
    <property type="match status" value="1"/>
</dbReference>
<feature type="region of interest" description="Disordered" evidence="3">
    <location>
        <begin position="443"/>
        <end position="503"/>
    </location>
</feature>
<dbReference type="Gene3D" id="2.40.50.40">
    <property type="match status" value="1"/>
</dbReference>
<dbReference type="Gene3D" id="3.40.50.720">
    <property type="entry name" value="NAD(P)-binding Rossmann-like Domain"/>
    <property type="match status" value="1"/>
</dbReference>
<feature type="region of interest" description="Disordered" evidence="3">
    <location>
        <begin position="363"/>
        <end position="384"/>
    </location>
</feature>
<sequence>MEAILQAHKTAMPERQVLVNLAEKFSKSEERLGKIEVQMKQVWNWFQNRRYAIRAKAAKAPGRLNVTQMAPDDSSMVKGVPQVTQPHAASSVNVRSLSQASQHPTVPSASVRTFPQALQQPPAFSVQSTGRVADNSQMEYEAKSARDGAWYDVSTFLSHRSLETGDPEVFVRFAGFGAEEDEWVNIRKNVRQRSLPCEASECVAVLPADLILCFQEGKEQALYFDAHVLDAQRRRHDVRGCRCRFLVRYDHDQSEEIVALRKICRRPETDYRLQQLHAVNESIMANQNKNGANNNMHTVSTLRVYPPAEAQSKQPKAEPAGLPEAPQKRQRLDSTVSPEGSQMQIKVEPVMANVPQNQQIVQPAVRSPRHGDKPSDQASVDPGKMEPVVPVLLAQGSGECQNVSPVMPTCSDEVPVELQKVQPLMSEPITKVTIEPHKVEADMPCSSEAKQELQSEEHDKTEPVLSSEVPEAVEPNIPTSAGAPCEGEPELTESHKEPVVSGSSVKVPAELRDVQPDAPDQPHAIELETKTEEPMLHVSVYEPNVVEEATETKTKDLVAKTKEEPVVPDVDQEAKTEESVVTVNDPMVIECEIEHPGTIFDDEVAIIRENVVAMSIVTSCRAVLLPRFGGADVLEMRDDVRVPDLKSNEVLVRARAVSVNPLDTRMRAGYGRSLFESLLPLILGRDVSGEIEAVGDSVKTLTVGQEVFGALHPTAVRGTYADYAILSEDQLTQKPTTISHVDATAIPFAALTAWRALKSTARITKGQRVLVVGGGGAVGYSAVQLAVAAGCAVSATCESESIDRLLEAGAEQALDYTSEDLEVTLKGKYNAVLDTIGIQQTERLGINLLKRGGHYMTLQGESASLTDRYGLAIGLPTATAILLKKQMQYKFSHGIEYWWTYMRTDAEGLYEIRRLTEAGRLKVPVQKTFPITHVREAHDAKDKRIIPGKVVLEFE</sequence>
<reference evidence="5 6" key="1">
    <citation type="submission" date="2019-05" db="EMBL/GenBank/DDBJ databases">
        <title>Mikania micrantha, genome provides insights into the molecular mechanism of rapid growth.</title>
        <authorList>
            <person name="Liu B."/>
        </authorList>
    </citation>
    <scope>NUCLEOTIDE SEQUENCE [LARGE SCALE GENOMIC DNA]</scope>
    <source>
        <strain evidence="5">NLD-2019</strain>
        <tissue evidence="5">Leaf</tissue>
    </source>
</reference>
<feature type="compositionally biased region" description="Basic and acidic residues" evidence="3">
    <location>
        <begin position="449"/>
        <end position="462"/>
    </location>
</feature>
<protein>
    <recommendedName>
        <fullName evidence="4">Homeobox domain-containing protein</fullName>
    </recommendedName>
</protein>